<dbReference type="PANTHER" id="PTHR10416">
    <property type="entry name" value="DNA POLYMERASE DELTA SUBUNIT 2"/>
    <property type="match status" value="1"/>
</dbReference>
<sequence>MSAVRTSVPCQELNRLQLNLHQQTFSQQYSSIYFARLTALRPKLLHAARKKWPNHPELNRVLDVRNDQNCWVIGTAYMTSNLKPNVMDDVTQLHTIITASEDSPYVSLKDGDSDSSGIQYSLEDNYGRVDCAGSFMYDAGVVTGVVMAALGHEDEAGRFVVIDVCFPETMTQSDSIPMSIDPKEDDAPEFMAVASGLGLSNDGIEGIGLHQVVDYLRGILPSISPSFDPTCVKRFMILGNCLAPAIEISDSSTPSVPVGKKKVKRYGYDTSSYNPNPTIQLDTLLHQLCSTVDVTLVPGPYDYSTNILPQQPLHPALLQNAKAWIGSSLQTTTNPTWLSIHDNLTLASSGQNIDDLRKYHPYKSSLQLMENTILWNHITPTSPDTLWCYPFTDKDTFVMDELPDLYLCGNQPKFGTKLIQSQSKSVRLVSVPEFRKTGIITLINLKNLEVRALVFPRKLDNSGVATPNVE</sequence>
<comment type="similarity">
    <text evidence="2">Belongs to the DNA polymerase delta/II small subunit family.</text>
</comment>
<keyword evidence="13" id="KW-1185">Reference proteome</keyword>
<keyword evidence="7" id="KW-0239">DNA-directed DNA polymerase</keyword>
<evidence type="ECO:0000256" key="1">
    <source>
        <dbReference type="ARBA" id="ARBA00004123"/>
    </source>
</evidence>
<dbReference type="OrthoDB" id="3763at2759"/>
<dbReference type="Pfam" id="PF04042">
    <property type="entry name" value="DNA_pol_E_B"/>
    <property type="match status" value="1"/>
</dbReference>
<evidence type="ECO:0000256" key="2">
    <source>
        <dbReference type="ARBA" id="ARBA00006035"/>
    </source>
</evidence>
<comment type="catalytic activity">
    <reaction evidence="9">
        <text>DNA(n) + a 2'-deoxyribonucleoside 5'-triphosphate = DNA(n+1) + diphosphate</text>
        <dbReference type="Rhea" id="RHEA:22508"/>
        <dbReference type="Rhea" id="RHEA-COMP:17339"/>
        <dbReference type="Rhea" id="RHEA-COMP:17340"/>
        <dbReference type="ChEBI" id="CHEBI:33019"/>
        <dbReference type="ChEBI" id="CHEBI:61560"/>
        <dbReference type="ChEBI" id="CHEBI:173112"/>
        <dbReference type="EC" id="2.7.7.7"/>
    </reaction>
</comment>
<dbReference type="InterPro" id="IPR007185">
    <property type="entry name" value="DNA_pol_a/d/e_bsu"/>
</dbReference>
<evidence type="ECO:0000256" key="9">
    <source>
        <dbReference type="ARBA" id="ARBA00049244"/>
    </source>
</evidence>
<dbReference type="RefSeq" id="XP_013016990.1">
    <property type="nucleotide sequence ID" value="XM_013161536.1"/>
</dbReference>
<keyword evidence="5" id="KW-0548">Nucleotidyltransferase</keyword>
<accession>S9Q293</accession>
<dbReference type="EMBL" id="KE503206">
    <property type="protein sequence ID" value="EPX73828.1"/>
    <property type="molecule type" value="Genomic_DNA"/>
</dbReference>
<evidence type="ECO:0000256" key="5">
    <source>
        <dbReference type="ARBA" id="ARBA00022695"/>
    </source>
</evidence>
<dbReference type="eggNOG" id="KOG2732">
    <property type="taxonomic scope" value="Eukaryota"/>
</dbReference>
<dbReference type="EC" id="2.7.7.7" evidence="3"/>
<dbReference type="InterPro" id="IPR024826">
    <property type="entry name" value="DNA_pol_delta/II_ssu"/>
</dbReference>
<organism evidence="12 13">
    <name type="scientific">Schizosaccharomyces octosporus (strain yFS286)</name>
    <name type="common">Fission yeast</name>
    <name type="synonym">Octosporomyces octosporus</name>
    <dbReference type="NCBI Taxonomy" id="483514"/>
    <lineage>
        <taxon>Eukaryota</taxon>
        <taxon>Fungi</taxon>
        <taxon>Dikarya</taxon>
        <taxon>Ascomycota</taxon>
        <taxon>Taphrinomycotina</taxon>
        <taxon>Schizosaccharomycetes</taxon>
        <taxon>Schizosaccharomycetales</taxon>
        <taxon>Schizosaccharomycetaceae</taxon>
        <taxon>Schizosaccharomyces</taxon>
    </lineage>
</organism>
<protein>
    <recommendedName>
        <fullName evidence="3">DNA-directed DNA polymerase</fullName>
        <ecNumber evidence="3">2.7.7.7</ecNumber>
    </recommendedName>
</protein>
<keyword evidence="8" id="KW-0539">Nucleus</keyword>
<dbReference type="AlphaFoldDB" id="S9Q293"/>
<dbReference type="GO" id="GO:0043625">
    <property type="term" value="C:delta DNA polymerase complex"/>
    <property type="evidence" value="ECO:0007669"/>
    <property type="project" value="EnsemblFungi"/>
</dbReference>
<dbReference type="GO" id="GO:1902983">
    <property type="term" value="P:DNA strand elongation involved in mitotic DNA replication"/>
    <property type="evidence" value="ECO:0007669"/>
    <property type="project" value="EnsemblFungi"/>
</dbReference>
<dbReference type="PANTHER" id="PTHR10416:SF0">
    <property type="entry name" value="DNA POLYMERASE DELTA SUBUNIT 2"/>
    <property type="match status" value="1"/>
</dbReference>
<reference evidence="12 13" key="1">
    <citation type="journal article" date="2011" name="Science">
        <title>Comparative functional genomics of the fission yeasts.</title>
        <authorList>
            <person name="Rhind N."/>
            <person name="Chen Z."/>
            <person name="Yassour M."/>
            <person name="Thompson D.A."/>
            <person name="Haas B.J."/>
            <person name="Habib N."/>
            <person name="Wapinski I."/>
            <person name="Roy S."/>
            <person name="Lin M.F."/>
            <person name="Heiman D.I."/>
            <person name="Young S.K."/>
            <person name="Furuya K."/>
            <person name="Guo Y."/>
            <person name="Pidoux A."/>
            <person name="Chen H.M."/>
            <person name="Robbertse B."/>
            <person name="Goldberg J.M."/>
            <person name="Aoki K."/>
            <person name="Bayne E.H."/>
            <person name="Berlin A.M."/>
            <person name="Desjardins C.A."/>
            <person name="Dobbs E."/>
            <person name="Dukaj L."/>
            <person name="Fan L."/>
            <person name="FitzGerald M.G."/>
            <person name="French C."/>
            <person name="Gujja S."/>
            <person name="Hansen K."/>
            <person name="Keifenheim D."/>
            <person name="Levin J.Z."/>
            <person name="Mosher R.A."/>
            <person name="Mueller C.A."/>
            <person name="Pfiffner J."/>
            <person name="Priest M."/>
            <person name="Russ C."/>
            <person name="Smialowska A."/>
            <person name="Swoboda P."/>
            <person name="Sykes S.M."/>
            <person name="Vaughn M."/>
            <person name="Vengrova S."/>
            <person name="Yoder R."/>
            <person name="Zeng Q."/>
            <person name="Allshire R."/>
            <person name="Baulcombe D."/>
            <person name="Birren B.W."/>
            <person name="Brown W."/>
            <person name="Ekwall K."/>
            <person name="Kellis M."/>
            <person name="Leatherwood J."/>
            <person name="Levin H."/>
            <person name="Margalit H."/>
            <person name="Martienssen R."/>
            <person name="Nieduszynski C.A."/>
            <person name="Spatafora J.W."/>
            <person name="Friedman N."/>
            <person name="Dalgaard J.Z."/>
            <person name="Baumann P."/>
            <person name="Niki H."/>
            <person name="Regev A."/>
            <person name="Nusbaum C."/>
        </authorList>
    </citation>
    <scope>NUCLEOTIDE SEQUENCE [LARGE SCALE GENOMIC DNA]</scope>
    <source>
        <strain evidence="13">yFS286</strain>
    </source>
</reference>
<dbReference type="HOGENOM" id="CLU_021763_1_0_1"/>
<evidence type="ECO:0000256" key="8">
    <source>
        <dbReference type="ARBA" id="ARBA00023242"/>
    </source>
</evidence>
<dbReference type="Pfam" id="PF18018">
    <property type="entry name" value="DNA_pol_D_N"/>
    <property type="match status" value="1"/>
</dbReference>
<dbReference type="GO" id="GO:0003677">
    <property type="term" value="F:DNA binding"/>
    <property type="evidence" value="ECO:0007669"/>
    <property type="project" value="InterPro"/>
</dbReference>
<evidence type="ECO:0000313" key="13">
    <source>
        <dbReference type="Proteomes" id="UP000016088"/>
    </source>
</evidence>
<evidence type="ECO:0000256" key="6">
    <source>
        <dbReference type="ARBA" id="ARBA00022705"/>
    </source>
</evidence>
<keyword evidence="4" id="KW-0808">Transferase</keyword>
<dbReference type="Gene3D" id="2.40.50.430">
    <property type="match status" value="1"/>
</dbReference>
<dbReference type="FunFam" id="2.40.50.430:FF:000002">
    <property type="entry name" value="DNA polymerase delta subunit"/>
    <property type="match status" value="1"/>
</dbReference>
<evidence type="ECO:0000256" key="7">
    <source>
        <dbReference type="ARBA" id="ARBA00022932"/>
    </source>
</evidence>
<evidence type="ECO:0000259" key="10">
    <source>
        <dbReference type="Pfam" id="PF04042"/>
    </source>
</evidence>
<dbReference type="VEuPathDB" id="FungiDB:SOCG_03046"/>
<feature type="domain" description="DNA polymerase delta subunit OB-fold" evidence="11">
    <location>
        <begin position="28"/>
        <end position="164"/>
    </location>
</feature>
<evidence type="ECO:0000313" key="12">
    <source>
        <dbReference type="EMBL" id="EPX73828.1"/>
    </source>
</evidence>
<name>S9Q293_SCHOY</name>
<dbReference type="Proteomes" id="UP000016088">
    <property type="component" value="Unassembled WGS sequence"/>
</dbReference>
<dbReference type="GO" id="GO:0003887">
    <property type="term" value="F:DNA-directed DNA polymerase activity"/>
    <property type="evidence" value="ECO:0007669"/>
    <property type="project" value="UniProtKB-KW"/>
</dbReference>
<proteinExistence type="inferred from homology"/>
<evidence type="ECO:0000256" key="3">
    <source>
        <dbReference type="ARBA" id="ARBA00012417"/>
    </source>
</evidence>
<evidence type="ECO:0000256" key="4">
    <source>
        <dbReference type="ARBA" id="ARBA00022679"/>
    </source>
</evidence>
<evidence type="ECO:0000259" key="11">
    <source>
        <dbReference type="Pfam" id="PF18018"/>
    </source>
</evidence>
<dbReference type="GeneID" id="25032020"/>
<dbReference type="GO" id="GO:0006273">
    <property type="term" value="P:lagging strand elongation"/>
    <property type="evidence" value="ECO:0007669"/>
    <property type="project" value="UniProtKB-ARBA"/>
</dbReference>
<comment type="subcellular location">
    <subcellularLocation>
        <location evidence="1">Nucleus</location>
    </subcellularLocation>
</comment>
<dbReference type="InterPro" id="IPR040663">
    <property type="entry name" value="DNA_pol_D_N"/>
</dbReference>
<dbReference type="Gene3D" id="3.60.21.50">
    <property type="match status" value="1"/>
</dbReference>
<gene>
    <name evidence="12" type="ORF">SOCG_03046</name>
</gene>
<dbReference type="GO" id="GO:1904161">
    <property type="term" value="P:DNA synthesis involved in UV-damage excision repair"/>
    <property type="evidence" value="ECO:0007669"/>
    <property type="project" value="EnsemblFungi"/>
</dbReference>
<dbReference type="OMA" id="HCILIGT"/>
<keyword evidence="6" id="KW-0235">DNA replication</keyword>
<feature type="domain" description="DNA polymerase alpha/delta/epsilon subunit B" evidence="10">
    <location>
        <begin position="192"/>
        <end position="416"/>
    </location>
</feature>